<evidence type="ECO:0000259" key="2">
    <source>
        <dbReference type="Pfam" id="PF01471"/>
    </source>
</evidence>
<organism evidence="3 4">
    <name type="scientific">Ottowia flava</name>
    <dbReference type="NCBI Taxonomy" id="2675430"/>
    <lineage>
        <taxon>Bacteria</taxon>
        <taxon>Pseudomonadati</taxon>
        <taxon>Pseudomonadota</taxon>
        <taxon>Betaproteobacteria</taxon>
        <taxon>Burkholderiales</taxon>
        <taxon>Comamonadaceae</taxon>
        <taxon>Ottowia</taxon>
    </lineage>
</organism>
<dbReference type="RefSeq" id="WP_147913184.1">
    <property type="nucleotide sequence ID" value="NZ_JBHUEJ010000044.1"/>
</dbReference>
<dbReference type="Pfam" id="PF01471">
    <property type="entry name" value="PG_binding_1"/>
    <property type="match status" value="1"/>
</dbReference>
<dbReference type="InterPro" id="IPR036365">
    <property type="entry name" value="PGBD-like_sf"/>
</dbReference>
<evidence type="ECO:0000313" key="4">
    <source>
        <dbReference type="Proteomes" id="UP001597304"/>
    </source>
</evidence>
<dbReference type="Proteomes" id="UP001597304">
    <property type="component" value="Unassembled WGS sequence"/>
</dbReference>
<feature type="domain" description="Peptidoglycan binding-like" evidence="2">
    <location>
        <begin position="785"/>
        <end position="838"/>
    </location>
</feature>
<proteinExistence type="predicted"/>
<feature type="signal peptide" evidence="1">
    <location>
        <begin position="1"/>
        <end position="35"/>
    </location>
</feature>
<reference evidence="4" key="1">
    <citation type="journal article" date="2019" name="Int. J. Syst. Evol. Microbiol.">
        <title>The Global Catalogue of Microorganisms (GCM) 10K type strain sequencing project: providing services to taxonomists for standard genome sequencing and annotation.</title>
        <authorList>
            <consortium name="The Broad Institute Genomics Platform"/>
            <consortium name="The Broad Institute Genome Sequencing Center for Infectious Disease"/>
            <person name="Wu L."/>
            <person name="Ma J."/>
        </authorList>
    </citation>
    <scope>NUCLEOTIDE SEQUENCE [LARGE SCALE GENOMIC DNA]</scope>
    <source>
        <strain evidence="4">LMG 29247</strain>
    </source>
</reference>
<dbReference type="EMBL" id="JBHUEJ010000044">
    <property type="protein sequence ID" value="MFD1712484.1"/>
    <property type="molecule type" value="Genomic_DNA"/>
</dbReference>
<keyword evidence="4" id="KW-1185">Reference proteome</keyword>
<evidence type="ECO:0000313" key="3">
    <source>
        <dbReference type="EMBL" id="MFD1712484.1"/>
    </source>
</evidence>
<dbReference type="SUPFAM" id="SSF47090">
    <property type="entry name" value="PGBD-like"/>
    <property type="match status" value="1"/>
</dbReference>
<gene>
    <name evidence="3" type="ORF">ACFSF0_17940</name>
</gene>
<accession>A0ABW4KWU6</accession>
<name>A0ABW4KWU6_9BURK</name>
<protein>
    <submittedName>
        <fullName evidence="3">Peptidoglycan-binding protein</fullName>
    </submittedName>
</protein>
<evidence type="ECO:0000256" key="1">
    <source>
        <dbReference type="SAM" id="SignalP"/>
    </source>
</evidence>
<comment type="caution">
    <text evidence="3">The sequence shown here is derived from an EMBL/GenBank/DDBJ whole genome shotgun (WGS) entry which is preliminary data.</text>
</comment>
<sequence>MKSPRTTSKAAMWAALRRGGVLGGSALALATAAQAGMVTDQHGNVGYDSAAECDAAVQAGNARYYRPVTNRPPARQKGEAAVRTIRLSELATATAQAAGLRYSAADYTRGACDLGIRHVKGRPDITPELVGKWVPFSPDMPLNLYSDAQGQPVRVTMAQCDNGFSGNLPRPVPPVPAPVVAQQVPPRIESLPNQCFAQILTPARFETRSERVLIAPATKREEVIPATYKTVTEQVLVQPETRQQVAEPAQLRTVTENVVVRPAGVRDEPVAPTFKTTTEQVETRAATTRYEVTPPVYKHAFERVVDVPEHTIQRVIPAKFKEVEERVLVNAATTRTETVPTRYRSEVERILVRPEVLQYVPVVLPTKQVPEQRLRSAATTKVIPVPAAVETAVVPVEVRPASVRREAIPAAYDVVTEQVKVSEPYREWRRGRAWVGQAHEVVPMRGFVVDPTGQFKGYPVAGRTLVPAATGGVSRGVVDAGMTPADNADLEDDVWCLVEVPAQYQTVTRQVLRAPATFTDVAVPAEYKNVTRQAIVREATVRTEHVPAVYQSVYRTEIDYDRARALGYQFDPSGELVATANGQRVTRVASVRQGAGVQIDRALAPDSWVREVRIPAEYRNVTRYVPVEAATVRVTEVPEAYRTIKRRVEVEPARTEAVVVPATYKSVPKQVLVRAESTREVNVPAETAAVTRYEVDQPASLRQVAVPALVQPMDRIEVAKAASVRDEVVPAVYRTESRQVIDQPASTRTVDVPAVYETISWLVKVGEAHEDKREVMCETNTAPQKIQEVQRALQSAGFSPGPVNGVLAPETLAAVGRYQRARGLPVHGYLDVETVRALGVAPN</sequence>
<feature type="chain" id="PRO_5045339896" evidence="1">
    <location>
        <begin position="36"/>
        <end position="843"/>
    </location>
</feature>
<dbReference type="Gene3D" id="1.10.101.10">
    <property type="entry name" value="PGBD-like superfamily/PGBD"/>
    <property type="match status" value="1"/>
</dbReference>
<dbReference type="InterPro" id="IPR036366">
    <property type="entry name" value="PGBDSf"/>
</dbReference>
<dbReference type="InterPro" id="IPR002477">
    <property type="entry name" value="Peptidoglycan-bd-like"/>
</dbReference>
<keyword evidence="1" id="KW-0732">Signal</keyword>